<evidence type="ECO:0000313" key="1">
    <source>
        <dbReference type="EMBL" id="TBH78972.1"/>
    </source>
</evidence>
<dbReference type="PANTHER" id="PTHR34071:SF2">
    <property type="entry name" value="FLAVIN-NUCLEOTIDE-BINDING PROTEIN"/>
    <property type="match status" value="1"/>
</dbReference>
<gene>
    <name evidence="1" type="ORF">EB812_09110</name>
</gene>
<dbReference type="SUPFAM" id="SSF50475">
    <property type="entry name" value="FMN-binding split barrel"/>
    <property type="match status" value="1"/>
</dbReference>
<dbReference type="EMBL" id="SIXC01000011">
    <property type="protein sequence ID" value="TBH78972.1"/>
    <property type="molecule type" value="Genomic_DNA"/>
</dbReference>
<keyword evidence="2" id="KW-1185">Reference proteome</keyword>
<proteinExistence type="predicted"/>
<reference evidence="1 2" key="1">
    <citation type="submission" date="2018-12" db="EMBL/GenBank/DDBJ databases">
        <title>First genome draft of Desulfovibrio legallis sp. nov.</title>
        <authorList>
            <person name="Ben Dhia O."/>
            <person name="Najjari A."/>
            <person name="Ferjani R."/>
            <person name="Fhoula I."/>
            <person name="Fardeau M.-L."/>
            <person name="Boudabbous A."/>
            <person name="Ouzari H.I."/>
        </authorList>
    </citation>
    <scope>NUCLEOTIDE SEQUENCE [LARGE SCALE GENOMIC DNA]</scope>
    <source>
        <strain evidence="1 2">H1T</strain>
    </source>
</reference>
<sequence>MSSCNFPPLRRAAKALSHEEILDILRAAPFCTLACLSPVGYPYAVPLNFVLVEPDAIYFHCATEGHKVAALRRDARVSLAVIGYEQVAPERFTTSYASVIVFGKAVLVEDPEERRRALMALVGKYSADFYEKGRAYVEGYRKPLGVWRVDVVHCTGKRSGTE</sequence>
<name>A0A6H3FAJ1_9BACT</name>
<dbReference type="Gene3D" id="2.30.110.10">
    <property type="entry name" value="Electron Transport, Fmn-binding Protein, Chain A"/>
    <property type="match status" value="1"/>
</dbReference>
<evidence type="ECO:0000313" key="2">
    <source>
        <dbReference type="Proteomes" id="UP000292919"/>
    </source>
</evidence>
<dbReference type="InterPro" id="IPR024747">
    <property type="entry name" value="Pyridox_Oxase-rel"/>
</dbReference>
<dbReference type="PANTHER" id="PTHR34071">
    <property type="entry name" value="5-NITROIMIDAZOLE ANTIBIOTICS RESISTANCE PROTEIN, NIMA-FAMILY-RELATED PROTEIN-RELATED"/>
    <property type="match status" value="1"/>
</dbReference>
<protein>
    <submittedName>
        <fullName evidence="1">Pyridoxamine 5'-phosphate oxidase family protein</fullName>
    </submittedName>
</protein>
<dbReference type="AlphaFoldDB" id="A0A6H3FAJ1"/>
<dbReference type="Pfam" id="PF12900">
    <property type="entry name" value="Pyridox_ox_2"/>
    <property type="match status" value="1"/>
</dbReference>
<dbReference type="InterPro" id="IPR012349">
    <property type="entry name" value="Split_barrel_FMN-bd"/>
</dbReference>
<dbReference type="Proteomes" id="UP000292919">
    <property type="component" value="Unassembled WGS sequence"/>
</dbReference>
<comment type="caution">
    <text evidence="1">The sequence shown here is derived from an EMBL/GenBank/DDBJ whole genome shotgun (WGS) entry which is preliminary data.</text>
</comment>
<dbReference type="RefSeq" id="WP_130958135.1">
    <property type="nucleotide sequence ID" value="NZ_DBFBQU010000055.1"/>
</dbReference>
<accession>A0A6H3FAJ1</accession>
<organism evidence="1 2">
    <name type="scientific">Desulfovibrio legallii</name>
    <dbReference type="NCBI Taxonomy" id="571438"/>
    <lineage>
        <taxon>Bacteria</taxon>
        <taxon>Pseudomonadati</taxon>
        <taxon>Thermodesulfobacteriota</taxon>
        <taxon>Desulfovibrionia</taxon>
        <taxon>Desulfovibrionales</taxon>
        <taxon>Desulfovibrionaceae</taxon>
        <taxon>Desulfovibrio</taxon>
    </lineage>
</organism>